<dbReference type="SUPFAM" id="SSF50891">
    <property type="entry name" value="Cyclophilin-like"/>
    <property type="match status" value="1"/>
</dbReference>
<comment type="similarity">
    <text evidence="1 4">Belongs to the cyclophilin-type PPIase family.</text>
</comment>
<dbReference type="Proteomes" id="UP000245728">
    <property type="component" value="Chromosome"/>
</dbReference>
<dbReference type="PROSITE" id="PS00170">
    <property type="entry name" value="CSA_PPIASE_1"/>
    <property type="match status" value="1"/>
</dbReference>
<evidence type="ECO:0000313" key="6">
    <source>
        <dbReference type="EMBL" id="AWL10948.1"/>
    </source>
</evidence>
<gene>
    <name evidence="6" type="primary">ppiA</name>
    <name evidence="6" type="ORF">HMF8227_00452</name>
</gene>
<evidence type="ECO:0000256" key="3">
    <source>
        <dbReference type="ARBA" id="ARBA00023235"/>
    </source>
</evidence>
<dbReference type="EC" id="5.2.1.8" evidence="4"/>
<dbReference type="Gene3D" id="2.40.100.10">
    <property type="entry name" value="Cyclophilin-like"/>
    <property type="match status" value="1"/>
</dbReference>
<accession>A0A2S2DZX2</accession>
<name>A0A2S2DZX2_9ALTE</name>
<comment type="catalytic activity">
    <reaction evidence="4">
        <text>[protein]-peptidylproline (omega=180) = [protein]-peptidylproline (omega=0)</text>
        <dbReference type="Rhea" id="RHEA:16237"/>
        <dbReference type="Rhea" id="RHEA-COMP:10747"/>
        <dbReference type="Rhea" id="RHEA-COMP:10748"/>
        <dbReference type="ChEBI" id="CHEBI:83833"/>
        <dbReference type="ChEBI" id="CHEBI:83834"/>
        <dbReference type="EC" id="5.2.1.8"/>
    </reaction>
</comment>
<dbReference type="InterPro" id="IPR002130">
    <property type="entry name" value="Cyclophilin-type_PPIase_dom"/>
</dbReference>
<protein>
    <recommendedName>
        <fullName evidence="4">Peptidyl-prolyl cis-trans isomerase</fullName>
        <shortName evidence="4">PPIase</shortName>
        <ecNumber evidence="4">5.2.1.8</ecNumber>
    </recommendedName>
</protein>
<evidence type="ECO:0000256" key="1">
    <source>
        <dbReference type="ARBA" id="ARBA00007365"/>
    </source>
</evidence>
<dbReference type="PRINTS" id="PR00153">
    <property type="entry name" value="CSAPPISMRASE"/>
</dbReference>
<evidence type="ECO:0000256" key="2">
    <source>
        <dbReference type="ARBA" id="ARBA00023110"/>
    </source>
</evidence>
<keyword evidence="7" id="KW-1185">Reference proteome</keyword>
<dbReference type="GO" id="GO:0003755">
    <property type="term" value="F:peptidyl-prolyl cis-trans isomerase activity"/>
    <property type="evidence" value="ECO:0007669"/>
    <property type="project" value="UniProtKB-UniRule"/>
</dbReference>
<dbReference type="Pfam" id="PF00160">
    <property type="entry name" value="Pro_isomerase"/>
    <property type="match status" value="1"/>
</dbReference>
<feature type="domain" description="PPIase cyclophilin-type" evidence="5">
    <location>
        <begin position="30"/>
        <end position="192"/>
    </location>
</feature>
<dbReference type="InterPro" id="IPR044665">
    <property type="entry name" value="E_coli_cyclophilin_A-like"/>
</dbReference>
<dbReference type="PROSITE" id="PS50072">
    <property type="entry name" value="CSA_PPIASE_2"/>
    <property type="match status" value="1"/>
</dbReference>
<evidence type="ECO:0000313" key="7">
    <source>
        <dbReference type="Proteomes" id="UP000245728"/>
    </source>
</evidence>
<evidence type="ECO:0000259" key="5">
    <source>
        <dbReference type="PROSITE" id="PS50072"/>
    </source>
</evidence>
<keyword evidence="2 4" id="KW-0697">Rotamase</keyword>
<dbReference type="EMBL" id="CP029347">
    <property type="protein sequence ID" value="AWL10948.1"/>
    <property type="molecule type" value="Genomic_DNA"/>
</dbReference>
<organism evidence="6 7">
    <name type="scientific">Saliniradius amylolyticus</name>
    <dbReference type="NCBI Taxonomy" id="2183582"/>
    <lineage>
        <taxon>Bacteria</taxon>
        <taxon>Pseudomonadati</taxon>
        <taxon>Pseudomonadota</taxon>
        <taxon>Gammaproteobacteria</taxon>
        <taxon>Alteromonadales</taxon>
        <taxon>Alteromonadaceae</taxon>
        <taxon>Saliniradius</taxon>
    </lineage>
</organism>
<dbReference type="GO" id="GO:0006457">
    <property type="term" value="P:protein folding"/>
    <property type="evidence" value="ECO:0007669"/>
    <property type="project" value="InterPro"/>
</dbReference>
<dbReference type="KEGG" id="salh:HMF8227_00452"/>
<dbReference type="InterPro" id="IPR029000">
    <property type="entry name" value="Cyclophilin-like_dom_sf"/>
</dbReference>
<proteinExistence type="inferred from homology"/>
<dbReference type="AlphaFoldDB" id="A0A2S2DZX2"/>
<keyword evidence="4" id="KW-0732">Signal</keyword>
<dbReference type="RefSeq" id="WP_109338625.1">
    <property type="nucleotide sequence ID" value="NZ_CP029347.1"/>
</dbReference>
<reference evidence="6 7" key="1">
    <citation type="submission" date="2018-05" db="EMBL/GenBank/DDBJ databases">
        <title>Salinimonas sp. HMF8227 Genome sequencing and assembly.</title>
        <authorList>
            <person name="Kang H."/>
            <person name="Kang J."/>
            <person name="Cha I."/>
            <person name="Kim H."/>
            <person name="Joh K."/>
        </authorList>
    </citation>
    <scope>NUCLEOTIDE SEQUENCE [LARGE SCALE GENOMIC DNA]</scope>
    <source>
        <strain evidence="6 7">HMF8227</strain>
    </source>
</reference>
<sequence>MRILLTALCWLLVSSAYAIGDGSEIQPADIFPRVKIETNMGNIVVELDRIKTPITTNNFLLYVTRGSYKGTIFHRVVKDFVVQGGGYDKDYNAKPTIRTIFNESGSGNKNEMYTIAMAREKDPHTANRQFYFNMNDNPSLDPGRKWGYAVFGRVVEGTEVLDKMADVETHTAPELGWTDVPKEPLVIEKATLLPQQF</sequence>
<dbReference type="OrthoDB" id="9807797at2"/>
<dbReference type="InterPro" id="IPR020892">
    <property type="entry name" value="Cyclophilin-type_PPIase_CS"/>
</dbReference>
<feature type="chain" id="PRO_5015374845" description="Peptidyl-prolyl cis-trans isomerase" evidence="4">
    <location>
        <begin position="19"/>
        <end position="197"/>
    </location>
</feature>
<evidence type="ECO:0000256" key="4">
    <source>
        <dbReference type="RuleBase" id="RU363019"/>
    </source>
</evidence>
<dbReference type="PANTHER" id="PTHR43246">
    <property type="entry name" value="PEPTIDYL-PROLYL CIS-TRANS ISOMERASE CYP38, CHLOROPLASTIC"/>
    <property type="match status" value="1"/>
</dbReference>
<comment type="function">
    <text evidence="4">PPIases accelerate the folding of proteins. It catalyzes the cis-trans isomerization of proline imidic peptide bonds in oligopeptides.</text>
</comment>
<keyword evidence="3 4" id="KW-0413">Isomerase</keyword>
<feature type="signal peptide" evidence="4">
    <location>
        <begin position="1"/>
        <end position="18"/>
    </location>
</feature>